<keyword evidence="3" id="KW-1185">Reference proteome</keyword>
<dbReference type="SUPFAM" id="SSF54909">
    <property type="entry name" value="Dimeric alpha+beta barrel"/>
    <property type="match status" value="1"/>
</dbReference>
<accession>A0A4R6XGD2</accession>
<feature type="region of interest" description="Disordered" evidence="1">
    <location>
        <begin position="41"/>
        <end position="61"/>
    </location>
</feature>
<protein>
    <submittedName>
        <fullName evidence="2">YCII-related domain-containing protein</fullName>
    </submittedName>
</protein>
<dbReference type="RefSeq" id="WP_099019548.1">
    <property type="nucleotide sequence ID" value="NZ_NIHB01000003.1"/>
</dbReference>
<organism evidence="2 3">
    <name type="scientific">Marinicella litoralis</name>
    <dbReference type="NCBI Taxonomy" id="644220"/>
    <lineage>
        <taxon>Bacteria</taxon>
        <taxon>Pseudomonadati</taxon>
        <taxon>Pseudomonadota</taxon>
        <taxon>Gammaproteobacteria</taxon>
        <taxon>Lysobacterales</taxon>
        <taxon>Marinicellaceae</taxon>
        <taxon>Marinicella</taxon>
    </lineage>
</organism>
<dbReference type="EMBL" id="SNZB01000005">
    <property type="protein sequence ID" value="TDR18456.1"/>
    <property type="molecule type" value="Genomic_DNA"/>
</dbReference>
<dbReference type="Proteomes" id="UP000295724">
    <property type="component" value="Unassembled WGS sequence"/>
</dbReference>
<dbReference type="AlphaFoldDB" id="A0A4R6XGD2"/>
<sequence length="104" mass="10988">MTNYLFIYHGGQHPENPEDMESVFKAWNTWLEGLGDSVVDAGNPVGQSTTVNSDGSVDNHGGSNPAAGYGIFKADSLATAIEMAKQCPILVSGGQVELADIFEV</sequence>
<evidence type="ECO:0000256" key="1">
    <source>
        <dbReference type="SAM" id="MobiDB-lite"/>
    </source>
</evidence>
<name>A0A4R6XGD2_9GAMM</name>
<feature type="compositionally biased region" description="Polar residues" evidence="1">
    <location>
        <begin position="45"/>
        <end position="56"/>
    </location>
</feature>
<reference evidence="2 3" key="1">
    <citation type="submission" date="2019-03" db="EMBL/GenBank/DDBJ databases">
        <title>Genomic Encyclopedia of Type Strains, Phase IV (KMG-IV): sequencing the most valuable type-strain genomes for metagenomic binning, comparative biology and taxonomic classification.</title>
        <authorList>
            <person name="Goeker M."/>
        </authorList>
    </citation>
    <scope>NUCLEOTIDE SEQUENCE [LARGE SCALE GENOMIC DNA]</scope>
    <source>
        <strain evidence="2 3">DSM 25488</strain>
    </source>
</reference>
<comment type="caution">
    <text evidence="2">The sequence shown here is derived from an EMBL/GenBank/DDBJ whole genome shotgun (WGS) entry which is preliminary data.</text>
</comment>
<proteinExistence type="predicted"/>
<gene>
    <name evidence="2" type="ORF">C8D91_2376</name>
</gene>
<evidence type="ECO:0000313" key="3">
    <source>
        <dbReference type="Proteomes" id="UP000295724"/>
    </source>
</evidence>
<dbReference type="Gene3D" id="3.30.70.1060">
    <property type="entry name" value="Dimeric alpha+beta barrel"/>
    <property type="match status" value="1"/>
</dbReference>
<evidence type="ECO:0000313" key="2">
    <source>
        <dbReference type="EMBL" id="TDR18456.1"/>
    </source>
</evidence>
<dbReference type="OrthoDB" id="5117987at2"/>
<dbReference type="InterPro" id="IPR011008">
    <property type="entry name" value="Dimeric_a/b-barrel"/>
</dbReference>